<evidence type="ECO:0000256" key="1">
    <source>
        <dbReference type="SAM" id="MobiDB-lite"/>
    </source>
</evidence>
<gene>
    <name evidence="2" type="ORF">PVK06_047177</name>
</gene>
<evidence type="ECO:0000313" key="2">
    <source>
        <dbReference type="EMBL" id="KAK5771008.1"/>
    </source>
</evidence>
<protein>
    <submittedName>
        <fullName evidence="2">Uncharacterized protein</fullName>
    </submittedName>
</protein>
<name>A0ABR0MD04_GOSAR</name>
<dbReference type="EMBL" id="JARKNE010000013">
    <property type="protein sequence ID" value="KAK5771008.1"/>
    <property type="molecule type" value="Genomic_DNA"/>
</dbReference>
<feature type="region of interest" description="Disordered" evidence="1">
    <location>
        <begin position="217"/>
        <end position="257"/>
    </location>
</feature>
<reference evidence="2 3" key="1">
    <citation type="submission" date="2023-03" db="EMBL/GenBank/DDBJ databases">
        <title>WGS of Gossypium arboreum.</title>
        <authorList>
            <person name="Yu D."/>
        </authorList>
    </citation>
    <scope>NUCLEOTIDE SEQUENCE [LARGE SCALE GENOMIC DNA]</scope>
    <source>
        <tissue evidence="2">Leaf</tissue>
    </source>
</reference>
<keyword evidence="3" id="KW-1185">Reference proteome</keyword>
<comment type="caution">
    <text evidence="2">The sequence shown here is derived from an EMBL/GenBank/DDBJ whole genome shotgun (WGS) entry which is preliminary data.</text>
</comment>
<organism evidence="2 3">
    <name type="scientific">Gossypium arboreum</name>
    <name type="common">Tree cotton</name>
    <name type="synonym">Gossypium nanking</name>
    <dbReference type="NCBI Taxonomy" id="29729"/>
    <lineage>
        <taxon>Eukaryota</taxon>
        <taxon>Viridiplantae</taxon>
        <taxon>Streptophyta</taxon>
        <taxon>Embryophyta</taxon>
        <taxon>Tracheophyta</taxon>
        <taxon>Spermatophyta</taxon>
        <taxon>Magnoliopsida</taxon>
        <taxon>eudicotyledons</taxon>
        <taxon>Gunneridae</taxon>
        <taxon>Pentapetalae</taxon>
        <taxon>rosids</taxon>
        <taxon>malvids</taxon>
        <taxon>Malvales</taxon>
        <taxon>Malvaceae</taxon>
        <taxon>Malvoideae</taxon>
        <taxon>Gossypium</taxon>
    </lineage>
</organism>
<proteinExistence type="predicted"/>
<feature type="compositionally biased region" description="Acidic residues" evidence="1">
    <location>
        <begin position="217"/>
        <end position="252"/>
    </location>
</feature>
<dbReference type="Proteomes" id="UP001358586">
    <property type="component" value="Chromosome 13"/>
</dbReference>
<accession>A0ABR0MD04</accession>
<evidence type="ECO:0000313" key="3">
    <source>
        <dbReference type="Proteomes" id="UP001358586"/>
    </source>
</evidence>
<sequence>MDKLVIRKLPRELVYSIPVINIEEPEDPEEFPNWIVEDENEENQEFLNWIVENFLDEDTGSEKEENVELNLRVGCIFECRQQIAMRYNRNVSLDDMKGRINAKIVSRCGRRISKLFYKFPVSTNPIKFTEMELVDNEDMETMIALYWGNGSDRNAPIHLFAELAGMEQNKYLTAHDEEHRAQEPCMVALISYIDSESTIRGIDIDLNVTPDIDVVGDDGYESSDPCDQEVDSDSDLDIDDVPDDIDDEDVNDDGNINASSVGNQMRRIVIHNNLGPHMSLINPDAAHVAEFPEYPEILLAH</sequence>